<dbReference type="EMBL" id="MU004234">
    <property type="protein sequence ID" value="KAF2670443.1"/>
    <property type="molecule type" value="Genomic_DNA"/>
</dbReference>
<protein>
    <recommendedName>
        <fullName evidence="14">Nuclear membrane fusion protein Kar5</fullName>
    </recommendedName>
</protein>
<dbReference type="PANTHER" id="PTHR28012:SF1">
    <property type="entry name" value="NUCLEAR FUSION PROTEIN KAR5"/>
    <property type="match status" value="1"/>
</dbReference>
<evidence type="ECO:0000256" key="2">
    <source>
        <dbReference type="ARBA" id="ARBA00010473"/>
    </source>
</evidence>
<dbReference type="GO" id="GO:0048288">
    <property type="term" value="P:nuclear membrane fusion involved in karyogamy"/>
    <property type="evidence" value="ECO:0007669"/>
    <property type="project" value="UniProtKB-UniRule"/>
</dbReference>
<dbReference type="GO" id="GO:0005789">
    <property type="term" value="C:endoplasmic reticulum membrane"/>
    <property type="evidence" value="ECO:0007669"/>
    <property type="project" value="UniProtKB-SubCell"/>
</dbReference>
<dbReference type="GO" id="GO:0000742">
    <property type="term" value="P:karyogamy involved in conjugation with cellular fusion"/>
    <property type="evidence" value="ECO:0007669"/>
    <property type="project" value="UniProtKB-UniRule"/>
</dbReference>
<evidence type="ECO:0000256" key="7">
    <source>
        <dbReference type="ARBA" id="ARBA00022989"/>
    </source>
</evidence>
<accession>A0A6A6UG85</accession>
<evidence type="ECO:0000256" key="10">
    <source>
        <dbReference type="ARBA" id="ARBA00023242"/>
    </source>
</evidence>
<evidence type="ECO:0008006" key="14">
    <source>
        <dbReference type="Google" id="ProtNLM"/>
    </source>
</evidence>
<dbReference type="GO" id="GO:0031965">
    <property type="term" value="C:nuclear membrane"/>
    <property type="evidence" value="ECO:0007669"/>
    <property type="project" value="UniProtKB-SubCell"/>
</dbReference>
<keyword evidence="3 11" id="KW-0415">Karyogamy</keyword>
<dbReference type="Proteomes" id="UP000799302">
    <property type="component" value="Unassembled WGS sequence"/>
</dbReference>
<comment type="function">
    <text evidence="1 11">Required for nuclear membrane fusion during karyogamy.</text>
</comment>
<evidence type="ECO:0000256" key="3">
    <source>
        <dbReference type="ARBA" id="ARBA00022459"/>
    </source>
</evidence>
<proteinExistence type="inferred from homology"/>
<keyword evidence="5 11" id="KW-0732">Signal</keyword>
<keyword evidence="6 11" id="KW-0256">Endoplasmic reticulum</keyword>
<feature type="transmembrane region" description="Helical" evidence="11">
    <location>
        <begin position="429"/>
        <end position="451"/>
    </location>
</feature>
<keyword evidence="7 11" id="KW-1133">Transmembrane helix</keyword>
<comment type="subcellular location">
    <subcellularLocation>
        <location evidence="11">Endoplasmic reticulum membrane</location>
    </subcellularLocation>
    <subcellularLocation>
        <location evidence="11">Nucleus membrane</location>
    </subcellularLocation>
</comment>
<dbReference type="PANTHER" id="PTHR28012">
    <property type="entry name" value="NUCLEAR FUSION PROTEIN KAR5"/>
    <property type="match status" value="1"/>
</dbReference>
<reference evidence="12" key="1">
    <citation type="journal article" date="2020" name="Stud. Mycol.">
        <title>101 Dothideomycetes genomes: a test case for predicting lifestyles and emergence of pathogens.</title>
        <authorList>
            <person name="Haridas S."/>
            <person name="Albert R."/>
            <person name="Binder M."/>
            <person name="Bloem J."/>
            <person name="Labutti K."/>
            <person name="Salamov A."/>
            <person name="Andreopoulos B."/>
            <person name="Baker S."/>
            <person name="Barry K."/>
            <person name="Bills G."/>
            <person name="Bluhm B."/>
            <person name="Cannon C."/>
            <person name="Castanera R."/>
            <person name="Culley D."/>
            <person name="Daum C."/>
            <person name="Ezra D."/>
            <person name="Gonzalez J."/>
            <person name="Henrissat B."/>
            <person name="Kuo A."/>
            <person name="Liang C."/>
            <person name="Lipzen A."/>
            <person name="Lutzoni F."/>
            <person name="Magnuson J."/>
            <person name="Mondo S."/>
            <person name="Nolan M."/>
            <person name="Ohm R."/>
            <person name="Pangilinan J."/>
            <person name="Park H.-J."/>
            <person name="Ramirez L."/>
            <person name="Alfaro M."/>
            <person name="Sun H."/>
            <person name="Tritt A."/>
            <person name="Yoshinaga Y."/>
            <person name="Zwiers L.-H."/>
            <person name="Turgeon B."/>
            <person name="Goodwin S."/>
            <person name="Spatafora J."/>
            <person name="Crous P."/>
            <person name="Grigoriev I."/>
        </authorList>
    </citation>
    <scope>NUCLEOTIDE SEQUENCE</scope>
    <source>
        <strain evidence="12">CBS 115976</strain>
    </source>
</reference>
<evidence type="ECO:0000313" key="12">
    <source>
        <dbReference type="EMBL" id="KAF2670443.1"/>
    </source>
</evidence>
<evidence type="ECO:0000313" key="13">
    <source>
        <dbReference type="Proteomes" id="UP000799302"/>
    </source>
</evidence>
<evidence type="ECO:0000256" key="5">
    <source>
        <dbReference type="ARBA" id="ARBA00022729"/>
    </source>
</evidence>
<evidence type="ECO:0000256" key="4">
    <source>
        <dbReference type="ARBA" id="ARBA00022692"/>
    </source>
</evidence>
<keyword evidence="9" id="KW-0325">Glycoprotein</keyword>
<keyword evidence="13" id="KW-1185">Reference proteome</keyword>
<dbReference type="AlphaFoldDB" id="A0A6A6UG85"/>
<keyword evidence="4 11" id="KW-0812">Transmembrane</keyword>
<evidence type="ECO:0000256" key="1">
    <source>
        <dbReference type="ARBA" id="ARBA00003389"/>
    </source>
</evidence>
<evidence type="ECO:0000256" key="6">
    <source>
        <dbReference type="ARBA" id="ARBA00022824"/>
    </source>
</evidence>
<organism evidence="12 13">
    <name type="scientific">Microthyrium microscopicum</name>
    <dbReference type="NCBI Taxonomy" id="703497"/>
    <lineage>
        <taxon>Eukaryota</taxon>
        <taxon>Fungi</taxon>
        <taxon>Dikarya</taxon>
        <taxon>Ascomycota</taxon>
        <taxon>Pezizomycotina</taxon>
        <taxon>Dothideomycetes</taxon>
        <taxon>Dothideomycetes incertae sedis</taxon>
        <taxon>Microthyriales</taxon>
        <taxon>Microthyriaceae</taxon>
        <taxon>Microthyrium</taxon>
    </lineage>
</organism>
<dbReference type="InterPro" id="IPR007292">
    <property type="entry name" value="Nuclear_fusion_Kar5"/>
</dbReference>
<evidence type="ECO:0000256" key="11">
    <source>
        <dbReference type="RuleBase" id="RU368082"/>
    </source>
</evidence>
<keyword evidence="8 11" id="KW-0472">Membrane</keyword>
<dbReference type="OrthoDB" id="5311848at2759"/>
<evidence type="ECO:0000256" key="8">
    <source>
        <dbReference type="ARBA" id="ARBA00023136"/>
    </source>
</evidence>
<feature type="transmembrane region" description="Helical" evidence="11">
    <location>
        <begin position="471"/>
        <end position="496"/>
    </location>
</feature>
<gene>
    <name evidence="12" type="ORF">BT63DRAFT_454634</name>
</gene>
<comment type="similarity">
    <text evidence="2 11">Belongs to the KAR5 family.</text>
</comment>
<sequence>MALTVNVVQASGDVLVDIPKVSLQDLTLKLLQSPIHNPVIHHRAMEILATIPSAPSCQHFAHTSLIDSCQSLEYTGHVEESLSRVRETYAARLAMCELTSATHPGPPACQSFVPSKSACRKRSSGQTFFRFGRHAEKELEPTADACYPEIPPSQLQRCLSSLGEQPQWWTSYSNALQNVMTVCQASRGAAEKEQFIEMFKKSSTVTKDASAALENAVKLSTEFAEMTDQLKNEMMDTWKRQAEESKNTFTQLMTNIQQSVKNAMTAVSQGVAGTSSELSKFQKDLHQTRADLRNISNSALEALDHHDSRLQAHFNGHFRRQGELQLHQSATIENLTTKTVQLSQMMDSIVTADVPTVQHMIGFVAFQLQNFSGMITESSTAMEKQLTINTQKLEYQAQIIANLTSNYLLVAAMSFIFGVLVVKTSFPGSWLILGAFIVTPVCLMAYFSWPFRLGLKVILASHVTFPSAHNVLYALLIVVTAAVAGLFLGCTMVTVVMRYRGMRVTPPTVEGKSAVLVV</sequence>
<name>A0A6A6UG85_9PEZI</name>
<keyword evidence="10 11" id="KW-0539">Nucleus</keyword>
<dbReference type="Pfam" id="PF04163">
    <property type="entry name" value="Tht1"/>
    <property type="match status" value="1"/>
</dbReference>
<evidence type="ECO:0000256" key="9">
    <source>
        <dbReference type="ARBA" id="ARBA00023180"/>
    </source>
</evidence>
<feature type="transmembrane region" description="Helical" evidence="11">
    <location>
        <begin position="399"/>
        <end position="422"/>
    </location>
</feature>